<dbReference type="PROSITE" id="PS51186">
    <property type="entry name" value="GNAT"/>
    <property type="match status" value="1"/>
</dbReference>
<dbReference type="PANTHER" id="PTHR43877">
    <property type="entry name" value="AMINOALKYLPHOSPHONATE N-ACETYLTRANSFERASE-RELATED-RELATED"/>
    <property type="match status" value="1"/>
</dbReference>
<dbReference type="CDD" id="cd04301">
    <property type="entry name" value="NAT_SF"/>
    <property type="match status" value="1"/>
</dbReference>
<dbReference type="RefSeq" id="WP_309769544.1">
    <property type="nucleotide sequence ID" value="NZ_JAVIZC010000001.1"/>
</dbReference>
<keyword evidence="2" id="KW-0012">Acyltransferase</keyword>
<keyword evidence="1" id="KW-0808">Transferase</keyword>
<dbReference type="AlphaFoldDB" id="A0AAJ2B711"/>
<dbReference type="Pfam" id="PF00583">
    <property type="entry name" value="Acetyltransf_1"/>
    <property type="match status" value="1"/>
</dbReference>
<dbReference type="Proteomes" id="UP001255601">
    <property type="component" value="Unassembled WGS sequence"/>
</dbReference>
<dbReference type="InterPro" id="IPR050832">
    <property type="entry name" value="Bact_Acetyltransf"/>
</dbReference>
<evidence type="ECO:0000256" key="2">
    <source>
        <dbReference type="ARBA" id="ARBA00023315"/>
    </source>
</evidence>
<dbReference type="Gene3D" id="3.40.630.30">
    <property type="match status" value="1"/>
</dbReference>
<dbReference type="SUPFAM" id="SSF55729">
    <property type="entry name" value="Acyl-CoA N-acyltransferases (Nat)"/>
    <property type="match status" value="1"/>
</dbReference>
<feature type="domain" description="N-acetyltransferase" evidence="3">
    <location>
        <begin position="12"/>
        <end position="173"/>
    </location>
</feature>
<comment type="caution">
    <text evidence="4">The sequence shown here is derived from an EMBL/GenBank/DDBJ whole genome shotgun (WGS) entry which is preliminary data.</text>
</comment>
<reference evidence="4" key="1">
    <citation type="submission" date="2023-08" db="EMBL/GenBank/DDBJ databases">
        <title>Functional and genomic diversity of the sorghum phyllosphere microbiome.</title>
        <authorList>
            <person name="Shade A."/>
        </authorList>
    </citation>
    <scope>NUCLEOTIDE SEQUENCE</scope>
    <source>
        <strain evidence="4">SORGH_AS_0974</strain>
    </source>
</reference>
<dbReference type="InterPro" id="IPR000182">
    <property type="entry name" value="GNAT_dom"/>
</dbReference>
<organism evidence="4 5">
    <name type="scientific">Agrobacterium larrymoorei</name>
    <dbReference type="NCBI Taxonomy" id="160699"/>
    <lineage>
        <taxon>Bacteria</taxon>
        <taxon>Pseudomonadati</taxon>
        <taxon>Pseudomonadota</taxon>
        <taxon>Alphaproteobacteria</taxon>
        <taxon>Hyphomicrobiales</taxon>
        <taxon>Rhizobiaceae</taxon>
        <taxon>Rhizobium/Agrobacterium group</taxon>
        <taxon>Agrobacterium</taxon>
    </lineage>
</organism>
<dbReference type="PANTHER" id="PTHR43877:SF2">
    <property type="entry name" value="AMINOALKYLPHOSPHONATE N-ACETYLTRANSFERASE-RELATED"/>
    <property type="match status" value="1"/>
</dbReference>
<protein>
    <submittedName>
        <fullName evidence="4">GNAT superfamily N-acetyltransferase</fullName>
    </submittedName>
</protein>
<dbReference type="InterPro" id="IPR016181">
    <property type="entry name" value="Acyl_CoA_acyltransferase"/>
</dbReference>
<proteinExistence type="predicted"/>
<evidence type="ECO:0000259" key="3">
    <source>
        <dbReference type="PROSITE" id="PS51186"/>
    </source>
</evidence>
<accession>A0AAJ2B711</accession>
<evidence type="ECO:0000313" key="5">
    <source>
        <dbReference type="Proteomes" id="UP001255601"/>
    </source>
</evidence>
<evidence type="ECO:0000256" key="1">
    <source>
        <dbReference type="ARBA" id="ARBA00022679"/>
    </source>
</evidence>
<dbReference type="GO" id="GO:0016747">
    <property type="term" value="F:acyltransferase activity, transferring groups other than amino-acyl groups"/>
    <property type="evidence" value="ECO:0007669"/>
    <property type="project" value="InterPro"/>
</dbReference>
<name>A0AAJ2B711_9HYPH</name>
<sequence>MIRTNHSHEEKTLIRLLAYGELDVYRQLRLEALALEPAAFASTFEDCVALGETMLQRRLETPVFAAFAHDDPVGMMGLLTRKERKMAHRASIVGVYMRESWRRSGLATKLLNAVIEHAADAGIFQLELGLSAENLIALQFYRRNGFVEAARLCGGYREQGREIDEIIMIRRLDVKSKV</sequence>
<dbReference type="EMBL" id="JAVIZC010000001">
    <property type="protein sequence ID" value="MDR6100484.1"/>
    <property type="molecule type" value="Genomic_DNA"/>
</dbReference>
<evidence type="ECO:0000313" key="4">
    <source>
        <dbReference type="EMBL" id="MDR6100484.1"/>
    </source>
</evidence>
<gene>
    <name evidence="4" type="ORF">QE369_000662</name>
</gene>